<dbReference type="Pfam" id="PF08327">
    <property type="entry name" value="AHSA1"/>
    <property type="match status" value="1"/>
</dbReference>
<sequence>MVSGDDLFGFLTDEARIPSWSRAPAKFSPVGAEFSLFGGGVIRKYLLVDPPNRFVQSWKLKSAMWPNDHEGTLTAMLDQQADSTKLVMELSGVPKGQEEEIERNLTGY</sequence>
<evidence type="ECO:0000259" key="2">
    <source>
        <dbReference type="Pfam" id="PF08327"/>
    </source>
</evidence>
<dbReference type="SUPFAM" id="SSF55961">
    <property type="entry name" value="Bet v1-like"/>
    <property type="match status" value="1"/>
</dbReference>
<dbReference type="Gene3D" id="3.30.530.20">
    <property type="match status" value="1"/>
</dbReference>
<evidence type="ECO:0000256" key="1">
    <source>
        <dbReference type="ARBA" id="ARBA00006817"/>
    </source>
</evidence>
<comment type="similarity">
    <text evidence="1">Belongs to the AHA1 family.</text>
</comment>
<evidence type="ECO:0000313" key="3">
    <source>
        <dbReference type="EMBL" id="KAF9513465.1"/>
    </source>
</evidence>
<reference evidence="3" key="1">
    <citation type="journal article" date="2020" name="Nat. Commun.">
        <title>Large-scale genome sequencing of mycorrhizal fungi provides insights into the early evolution of symbiotic traits.</title>
        <authorList>
            <person name="Miyauchi S."/>
            <person name="Kiss E."/>
            <person name="Kuo A."/>
            <person name="Drula E."/>
            <person name="Kohler A."/>
            <person name="Sanchez-Garcia M."/>
            <person name="Morin E."/>
            <person name="Andreopoulos B."/>
            <person name="Barry K.W."/>
            <person name="Bonito G."/>
            <person name="Buee M."/>
            <person name="Carver A."/>
            <person name="Chen C."/>
            <person name="Cichocki N."/>
            <person name="Clum A."/>
            <person name="Culley D."/>
            <person name="Crous P.W."/>
            <person name="Fauchery L."/>
            <person name="Girlanda M."/>
            <person name="Hayes R.D."/>
            <person name="Keri Z."/>
            <person name="LaButti K."/>
            <person name="Lipzen A."/>
            <person name="Lombard V."/>
            <person name="Magnuson J."/>
            <person name="Maillard F."/>
            <person name="Murat C."/>
            <person name="Nolan M."/>
            <person name="Ohm R.A."/>
            <person name="Pangilinan J."/>
            <person name="Pereira M.F."/>
            <person name="Perotto S."/>
            <person name="Peter M."/>
            <person name="Pfister S."/>
            <person name="Riley R."/>
            <person name="Sitrit Y."/>
            <person name="Stielow J.B."/>
            <person name="Szollosi G."/>
            <person name="Zifcakova L."/>
            <person name="Stursova M."/>
            <person name="Spatafora J.W."/>
            <person name="Tedersoo L."/>
            <person name="Vaario L.M."/>
            <person name="Yamada A."/>
            <person name="Yan M."/>
            <person name="Wang P."/>
            <person name="Xu J."/>
            <person name="Bruns T."/>
            <person name="Baldrian P."/>
            <person name="Vilgalys R."/>
            <person name="Dunand C."/>
            <person name="Henrissat B."/>
            <person name="Grigoriev I.V."/>
            <person name="Hibbett D."/>
            <person name="Nagy L.G."/>
            <person name="Martin F.M."/>
        </authorList>
    </citation>
    <scope>NUCLEOTIDE SEQUENCE</scope>
    <source>
        <strain evidence="3">UP504</strain>
    </source>
</reference>
<dbReference type="EMBL" id="MU128972">
    <property type="protein sequence ID" value="KAF9513465.1"/>
    <property type="molecule type" value="Genomic_DNA"/>
</dbReference>
<accession>A0A9P6AY23</accession>
<proteinExistence type="inferred from homology"/>
<protein>
    <recommendedName>
        <fullName evidence="2">Activator of Hsp90 ATPase homologue 1/2-like C-terminal domain-containing protein</fullName>
    </recommendedName>
</protein>
<dbReference type="InterPro" id="IPR013538">
    <property type="entry name" value="ASHA1/2-like_C"/>
</dbReference>
<evidence type="ECO:0000313" key="4">
    <source>
        <dbReference type="Proteomes" id="UP000886523"/>
    </source>
</evidence>
<organism evidence="3 4">
    <name type="scientific">Hydnum rufescens UP504</name>
    <dbReference type="NCBI Taxonomy" id="1448309"/>
    <lineage>
        <taxon>Eukaryota</taxon>
        <taxon>Fungi</taxon>
        <taxon>Dikarya</taxon>
        <taxon>Basidiomycota</taxon>
        <taxon>Agaricomycotina</taxon>
        <taxon>Agaricomycetes</taxon>
        <taxon>Cantharellales</taxon>
        <taxon>Hydnaceae</taxon>
        <taxon>Hydnum</taxon>
    </lineage>
</organism>
<comment type="caution">
    <text evidence="3">The sequence shown here is derived from an EMBL/GenBank/DDBJ whole genome shotgun (WGS) entry which is preliminary data.</text>
</comment>
<dbReference type="OrthoDB" id="3244152at2759"/>
<dbReference type="Proteomes" id="UP000886523">
    <property type="component" value="Unassembled WGS sequence"/>
</dbReference>
<name>A0A9P6AY23_9AGAM</name>
<keyword evidence="4" id="KW-1185">Reference proteome</keyword>
<feature type="domain" description="Activator of Hsp90 ATPase homologue 1/2-like C-terminal" evidence="2">
    <location>
        <begin position="5"/>
        <end position="101"/>
    </location>
</feature>
<dbReference type="InterPro" id="IPR023393">
    <property type="entry name" value="START-like_dom_sf"/>
</dbReference>
<gene>
    <name evidence="3" type="ORF">BS47DRAFT_1344250</name>
</gene>
<dbReference type="AlphaFoldDB" id="A0A9P6AY23"/>